<dbReference type="InterPro" id="IPR012668">
    <property type="entry name" value="CHP02466"/>
</dbReference>
<name>E3SMT2_9CAUD</name>
<dbReference type="NCBIfam" id="TIGR02466">
    <property type="entry name" value="TIGR02466 family protein"/>
    <property type="match status" value="1"/>
</dbReference>
<sequence>MNLFVTQVSDFDIPDIDSIGIPIIEHVLNQEKEDIKGKQYSMRGRTGYHSLDDLASRNEDWSVALKNLLHAMIQEHAAKGDRAIPPAEMCRIMCWAMVMRDGDYSSFHNHPSAMYSGVLYLKVPELDNGEGQLVFVDPRPQTRVGKYYDQHVYHRINPKKGDGYVFPNWLDHFVEPHFSGRERISLSFNLVDMGY</sequence>
<evidence type="ECO:0008006" key="3">
    <source>
        <dbReference type="Google" id="ProtNLM"/>
    </source>
</evidence>
<dbReference type="GeneID" id="10327014"/>
<dbReference type="Proteomes" id="UP000006530">
    <property type="component" value="Segment"/>
</dbReference>
<proteinExistence type="predicted"/>
<dbReference type="OrthoDB" id="22809at10239"/>
<gene>
    <name evidence="1" type="ORF">PHM1_101</name>
</gene>
<protein>
    <recommendedName>
        <fullName evidence="3">2OG-Fe(II) oxygenase</fullName>
    </recommendedName>
</protein>
<reference evidence="1 2" key="1">
    <citation type="journal article" date="2010" name="Environ. Microbiol.">
        <title>Genomic analysis of oceanic cyanobacterial myoviruses compared with T4-like myoviruses from diverse hosts and environments.</title>
        <authorList>
            <person name="Sullivan M.B."/>
            <person name="Huang K.H."/>
            <person name="Ignacio-Espinoza J.C."/>
            <person name="Berlin A.M."/>
            <person name="Kelly L."/>
            <person name="Weigele P.R."/>
            <person name="DeFrancesco A.S."/>
            <person name="Kern S.E."/>
            <person name="Thompson L.R."/>
            <person name="Young S."/>
            <person name="Yandava C."/>
            <person name="Fu R."/>
            <person name="Krastins B."/>
            <person name="Chase M."/>
            <person name="Sarracino D."/>
            <person name="Osburne M.S."/>
            <person name="Henn M.R."/>
            <person name="Chisholm S.W."/>
        </authorList>
    </citation>
    <scope>NUCLEOTIDE SEQUENCE [LARGE SCALE GENOMIC DNA]</scope>
    <source>
        <strain evidence="1">M4-247</strain>
    </source>
</reference>
<evidence type="ECO:0000313" key="2">
    <source>
        <dbReference type="Proteomes" id="UP000006530"/>
    </source>
</evidence>
<dbReference type="Pfam" id="PF13759">
    <property type="entry name" value="2OG-FeII_Oxy_5"/>
    <property type="match status" value="1"/>
</dbReference>
<dbReference type="Gene3D" id="2.60.120.620">
    <property type="entry name" value="q2cbj1_9rhob like domain"/>
    <property type="match status" value="1"/>
</dbReference>
<accession>E3SMT2</accession>
<dbReference type="EMBL" id="GU071101">
    <property type="protein sequence ID" value="ADO98725.1"/>
    <property type="molecule type" value="Genomic_DNA"/>
</dbReference>
<keyword evidence="2" id="KW-1185">Reference proteome</keyword>
<organism evidence="1 2">
    <name type="scientific">Prochlorococcus phage P-HM1</name>
    <dbReference type="NCBI Taxonomy" id="445700"/>
    <lineage>
        <taxon>Viruses</taxon>
        <taxon>Duplodnaviria</taxon>
        <taxon>Heunggongvirae</taxon>
        <taxon>Uroviricota</taxon>
        <taxon>Caudoviricetes</taxon>
        <taxon>Eurybiavirus</taxon>
        <taxon>Eurybiavirus PHM2</taxon>
    </lineage>
</organism>
<evidence type="ECO:0000313" key="1">
    <source>
        <dbReference type="EMBL" id="ADO98725.1"/>
    </source>
</evidence>
<dbReference type="RefSeq" id="YP_004322526.1">
    <property type="nucleotide sequence ID" value="NC_015280.1"/>
</dbReference>
<dbReference type="KEGG" id="vg:10327014"/>